<dbReference type="Proteomes" id="UP000688137">
    <property type="component" value="Unassembled WGS sequence"/>
</dbReference>
<evidence type="ECO:0000313" key="2">
    <source>
        <dbReference type="EMBL" id="CAD8063215.1"/>
    </source>
</evidence>
<feature type="transmembrane region" description="Helical" evidence="1">
    <location>
        <begin position="205"/>
        <end position="232"/>
    </location>
</feature>
<name>A0A8S1LAJ1_PARPR</name>
<keyword evidence="1" id="KW-0472">Membrane</keyword>
<comment type="caution">
    <text evidence="2">The sequence shown here is derived from an EMBL/GenBank/DDBJ whole genome shotgun (WGS) entry which is preliminary data.</text>
</comment>
<evidence type="ECO:0008006" key="4">
    <source>
        <dbReference type="Google" id="ProtNLM"/>
    </source>
</evidence>
<feature type="transmembrane region" description="Helical" evidence="1">
    <location>
        <begin position="161"/>
        <end position="184"/>
    </location>
</feature>
<keyword evidence="1" id="KW-0812">Transmembrane</keyword>
<organism evidence="2 3">
    <name type="scientific">Paramecium primaurelia</name>
    <dbReference type="NCBI Taxonomy" id="5886"/>
    <lineage>
        <taxon>Eukaryota</taxon>
        <taxon>Sar</taxon>
        <taxon>Alveolata</taxon>
        <taxon>Ciliophora</taxon>
        <taxon>Intramacronucleata</taxon>
        <taxon>Oligohymenophorea</taxon>
        <taxon>Peniculida</taxon>
        <taxon>Parameciidae</taxon>
        <taxon>Paramecium</taxon>
    </lineage>
</organism>
<keyword evidence="1" id="KW-1133">Transmembrane helix</keyword>
<protein>
    <recommendedName>
        <fullName evidence="4">Transmembrane protein</fullName>
    </recommendedName>
</protein>
<dbReference type="OMA" id="NCQRYFY"/>
<sequence>MENPLLDSNIIDKNNRDYVLFAKVSKNDETLRTLIEEMQLKVKFTSDNKTYLKCQTCELLYVLQYDNYFQMCIFYKKHEKSKKDNSSNNCQQCQQFINGECFKKCYKCNSKQIICIQNEQQRLQCQICFSELCKCCDSNLEIFQQFPDTCTKKNVTNCQRYFYVITMIIISFIFLPIFMVLNFQKYKFQCQFLQFHQYILTKYKPVIILFFYQVFLIVYLVKVFMILINFVVDKNKDRIHNYFG</sequence>
<dbReference type="EMBL" id="CAJJDM010000033">
    <property type="protein sequence ID" value="CAD8063215.1"/>
    <property type="molecule type" value="Genomic_DNA"/>
</dbReference>
<accession>A0A8S1LAJ1</accession>
<evidence type="ECO:0000313" key="3">
    <source>
        <dbReference type="Proteomes" id="UP000688137"/>
    </source>
</evidence>
<dbReference type="AlphaFoldDB" id="A0A8S1LAJ1"/>
<reference evidence="2" key="1">
    <citation type="submission" date="2021-01" db="EMBL/GenBank/DDBJ databases">
        <authorList>
            <consortium name="Genoscope - CEA"/>
            <person name="William W."/>
        </authorList>
    </citation>
    <scope>NUCLEOTIDE SEQUENCE</scope>
</reference>
<keyword evidence="3" id="KW-1185">Reference proteome</keyword>
<evidence type="ECO:0000256" key="1">
    <source>
        <dbReference type="SAM" id="Phobius"/>
    </source>
</evidence>
<proteinExistence type="predicted"/>
<gene>
    <name evidence="2" type="ORF">PPRIM_AZ9-3.1.T0340208</name>
</gene>